<dbReference type="InterPro" id="IPR001611">
    <property type="entry name" value="Leu-rich_rpt"/>
</dbReference>
<organism evidence="3 4">
    <name type="scientific">Aplysia californica</name>
    <name type="common">California sea hare</name>
    <dbReference type="NCBI Taxonomy" id="6500"/>
    <lineage>
        <taxon>Eukaryota</taxon>
        <taxon>Metazoa</taxon>
        <taxon>Spiralia</taxon>
        <taxon>Lophotrochozoa</taxon>
        <taxon>Mollusca</taxon>
        <taxon>Gastropoda</taxon>
        <taxon>Heterobranchia</taxon>
        <taxon>Euthyneura</taxon>
        <taxon>Tectipleura</taxon>
        <taxon>Aplysiida</taxon>
        <taxon>Aplysioidea</taxon>
        <taxon>Aplysiidae</taxon>
        <taxon>Aplysia</taxon>
    </lineage>
</organism>
<dbReference type="SMART" id="SM00365">
    <property type="entry name" value="LRR_SD22"/>
    <property type="match status" value="3"/>
</dbReference>
<dbReference type="GeneID" id="118478843"/>
<dbReference type="PANTHER" id="PTHR15454">
    <property type="entry name" value="NISCHARIN RELATED"/>
    <property type="match status" value="1"/>
</dbReference>
<gene>
    <name evidence="4" type="primary">LOC118478843</name>
</gene>
<sequence length="263" mass="30071">MSTIMMNKLPFDLTLFKSLQTLELRGCNFRLVTGLETVKQTLFKLEIHESSSSMKEILLQDAPHWKAEDGSLLVGYWDLLVEVDLSRNSFSQIHESIQLMPNTEVLTLSHNVIESIKNLQWLSQLTHLDLSHNNLRQLDSLHTKMGNVKAVRLAHNYLDSLHGFVKLFSLHTLDVSHNKISSMEEVRHVSRLPCLENLLLVGNTVTSTLDYRTKTLEMFGDRVPEVKLDNQPANQKELDTVAVLQALRKAKDVKIVKKPKKVR</sequence>
<name>A0ABM1W318_APLCA</name>
<dbReference type="PROSITE" id="PS51450">
    <property type="entry name" value="LRR"/>
    <property type="match status" value="3"/>
</dbReference>
<evidence type="ECO:0000256" key="1">
    <source>
        <dbReference type="ARBA" id="ARBA00022614"/>
    </source>
</evidence>
<evidence type="ECO:0000256" key="2">
    <source>
        <dbReference type="ARBA" id="ARBA00022737"/>
    </source>
</evidence>
<dbReference type="RefSeq" id="XP_035829061.1">
    <property type="nucleotide sequence ID" value="XM_035973168.1"/>
</dbReference>
<dbReference type="Pfam" id="PF13855">
    <property type="entry name" value="LRR_8"/>
    <property type="match status" value="1"/>
</dbReference>
<protein>
    <submittedName>
        <fullName evidence="4">Nischarin-like</fullName>
    </submittedName>
</protein>
<evidence type="ECO:0000313" key="4">
    <source>
        <dbReference type="RefSeq" id="XP_035829061.1"/>
    </source>
</evidence>
<dbReference type="InterPro" id="IPR032675">
    <property type="entry name" value="LRR_dom_sf"/>
</dbReference>
<dbReference type="Proteomes" id="UP000694888">
    <property type="component" value="Unplaced"/>
</dbReference>
<keyword evidence="1" id="KW-0433">Leucine-rich repeat</keyword>
<keyword evidence="3" id="KW-1185">Reference proteome</keyword>
<reference evidence="4" key="1">
    <citation type="submission" date="2025-08" db="UniProtKB">
        <authorList>
            <consortium name="RefSeq"/>
        </authorList>
    </citation>
    <scope>IDENTIFICATION</scope>
</reference>
<dbReference type="Gene3D" id="3.80.10.10">
    <property type="entry name" value="Ribonuclease Inhibitor"/>
    <property type="match status" value="2"/>
</dbReference>
<evidence type="ECO:0000313" key="3">
    <source>
        <dbReference type="Proteomes" id="UP000694888"/>
    </source>
</evidence>
<proteinExistence type="predicted"/>
<accession>A0ABM1W318</accession>
<dbReference type="PRINTS" id="PR00019">
    <property type="entry name" value="LEURICHRPT"/>
</dbReference>
<dbReference type="SUPFAM" id="SSF52058">
    <property type="entry name" value="L domain-like"/>
    <property type="match status" value="1"/>
</dbReference>
<keyword evidence="2" id="KW-0677">Repeat</keyword>
<dbReference type="PANTHER" id="PTHR15454:SF35">
    <property type="entry name" value="NISCHARIN"/>
    <property type="match status" value="1"/>
</dbReference>